<dbReference type="RefSeq" id="WP_133901090.1">
    <property type="nucleotide sequence ID" value="NZ_SOCP01000001.1"/>
</dbReference>
<comment type="caution">
    <text evidence="2">The sequence shown here is derived from an EMBL/GenBank/DDBJ whole genome shotgun (WGS) entry which is preliminary data.</text>
</comment>
<accession>A0A4R7W564</accession>
<dbReference type="SUPFAM" id="SSF54427">
    <property type="entry name" value="NTF2-like"/>
    <property type="match status" value="1"/>
</dbReference>
<dbReference type="AlphaFoldDB" id="A0A4R7W564"/>
<proteinExistence type="predicted"/>
<gene>
    <name evidence="2" type="ORF">CLV71_101750</name>
</gene>
<dbReference type="OrthoDB" id="8451859at2"/>
<evidence type="ECO:0000313" key="2">
    <source>
        <dbReference type="EMBL" id="TDV57876.1"/>
    </source>
</evidence>
<sequence>MTTTTRTDLEIVSGLYEAFGVRDLDTIRAAIAPDFTMTQTDRLPWGGTHRGPDGFFGFLGTLLSHLEPTLEIEALYDAGDHIVEVGHTTGTVLAHGNTFRLREIHTWTLRDGLVTSYHVYVDTPAMTAALRGETVTAE</sequence>
<protein>
    <recommendedName>
        <fullName evidence="1">SnoaL-like domain-containing protein</fullName>
    </recommendedName>
</protein>
<dbReference type="InterPro" id="IPR032710">
    <property type="entry name" value="NTF2-like_dom_sf"/>
</dbReference>
<evidence type="ECO:0000259" key="1">
    <source>
        <dbReference type="Pfam" id="PF12680"/>
    </source>
</evidence>
<dbReference type="InterPro" id="IPR037401">
    <property type="entry name" value="SnoaL-like"/>
</dbReference>
<feature type="domain" description="SnoaL-like" evidence="1">
    <location>
        <begin position="13"/>
        <end position="116"/>
    </location>
</feature>
<dbReference type="Proteomes" id="UP000294927">
    <property type="component" value="Unassembled WGS sequence"/>
</dbReference>
<dbReference type="Pfam" id="PF12680">
    <property type="entry name" value="SnoaL_2"/>
    <property type="match status" value="1"/>
</dbReference>
<dbReference type="PANTHER" id="PTHR41252:SF1">
    <property type="entry name" value="BLR2505 PROTEIN"/>
    <property type="match status" value="1"/>
</dbReference>
<dbReference type="PANTHER" id="PTHR41252">
    <property type="entry name" value="BLR2505 PROTEIN"/>
    <property type="match status" value="1"/>
</dbReference>
<keyword evidence="3" id="KW-1185">Reference proteome</keyword>
<organism evidence="2 3">
    <name type="scientific">Actinophytocola oryzae</name>
    <dbReference type="NCBI Taxonomy" id="502181"/>
    <lineage>
        <taxon>Bacteria</taxon>
        <taxon>Bacillati</taxon>
        <taxon>Actinomycetota</taxon>
        <taxon>Actinomycetes</taxon>
        <taxon>Pseudonocardiales</taxon>
        <taxon>Pseudonocardiaceae</taxon>
    </lineage>
</organism>
<evidence type="ECO:0000313" key="3">
    <source>
        <dbReference type="Proteomes" id="UP000294927"/>
    </source>
</evidence>
<name>A0A4R7W564_9PSEU</name>
<reference evidence="2 3" key="1">
    <citation type="submission" date="2019-03" db="EMBL/GenBank/DDBJ databases">
        <title>Genomic Encyclopedia of Archaeal and Bacterial Type Strains, Phase II (KMG-II): from individual species to whole genera.</title>
        <authorList>
            <person name="Goeker M."/>
        </authorList>
    </citation>
    <scope>NUCLEOTIDE SEQUENCE [LARGE SCALE GENOMIC DNA]</scope>
    <source>
        <strain evidence="2 3">DSM 45499</strain>
    </source>
</reference>
<dbReference type="Gene3D" id="3.10.450.50">
    <property type="match status" value="1"/>
</dbReference>
<dbReference type="EMBL" id="SOCP01000001">
    <property type="protein sequence ID" value="TDV57876.1"/>
    <property type="molecule type" value="Genomic_DNA"/>
</dbReference>